<accession>A0A5B7EXH2</accession>
<feature type="compositionally biased region" description="Gly residues" evidence="1">
    <location>
        <begin position="65"/>
        <end position="75"/>
    </location>
</feature>
<feature type="compositionally biased region" description="Polar residues" evidence="1">
    <location>
        <begin position="137"/>
        <end position="146"/>
    </location>
</feature>
<evidence type="ECO:0000313" key="2">
    <source>
        <dbReference type="EMBL" id="MPC39491.1"/>
    </source>
</evidence>
<dbReference type="EMBL" id="VSRR010004379">
    <property type="protein sequence ID" value="MPC39491.1"/>
    <property type="molecule type" value="Genomic_DNA"/>
</dbReference>
<feature type="region of interest" description="Disordered" evidence="1">
    <location>
        <begin position="1"/>
        <end position="243"/>
    </location>
</feature>
<evidence type="ECO:0000313" key="3">
    <source>
        <dbReference type="Proteomes" id="UP000324222"/>
    </source>
</evidence>
<feature type="compositionally biased region" description="Basic and acidic residues" evidence="1">
    <location>
        <begin position="49"/>
        <end position="63"/>
    </location>
</feature>
<organism evidence="2 3">
    <name type="scientific">Portunus trituberculatus</name>
    <name type="common">Swimming crab</name>
    <name type="synonym">Neptunus trituberculatus</name>
    <dbReference type="NCBI Taxonomy" id="210409"/>
    <lineage>
        <taxon>Eukaryota</taxon>
        <taxon>Metazoa</taxon>
        <taxon>Ecdysozoa</taxon>
        <taxon>Arthropoda</taxon>
        <taxon>Crustacea</taxon>
        <taxon>Multicrustacea</taxon>
        <taxon>Malacostraca</taxon>
        <taxon>Eumalacostraca</taxon>
        <taxon>Eucarida</taxon>
        <taxon>Decapoda</taxon>
        <taxon>Pleocyemata</taxon>
        <taxon>Brachyura</taxon>
        <taxon>Eubrachyura</taxon>
        <taxon>Portunoidea</taxon>
        <taxon>Portunidae</taxon>
        <taxon>Portuninae</taxon>
        <taxon>Portunus</taxon>
    </lineage>
</organism>
<sequence length="281" mass="30731">MEVCCPDPAARPVPDPAEPDHQEKRRHIDPAPANPVMELKVCGQPHQPHQADHQGDHHGDHHGGHQAGHGGGHQGHQGHQGHHTPLGMAHPGAVNGHLSDNTHKNESVYDFDPEAEEELGRGLGDSCDASPEKGSVLSETSDSTVKNEPELEGLEDSEMADEEESVGESYEGSDYPGEPDQGVPVPFECVPRRGRGRPRGSKNRVDGRGRGRGYNGRLTDDRSASSYDLRNIPDPFNSQRRGRPRSRFIVDLGEQNHEVWTKSKEELNISDAELTTLLLSL</sequence>
<name>A0A5B7EXH2_PORTR</name>
<feature type="compositionally biased region" description="Basic and acidic residues" evidence="1">
    <location>
        <begin position="18"/>
        <end position="29"/>
    </location>
</feature>
<comment type="caution">
    <text evidence="2">The sequence shown here is derived from an EMBL/GenBank/DDBJ whole genome shotgun (WGS) entry which is preliminary data.</text>
</comment>
<keyword evidence="3" id="KW-1185">Reference proteome</keyword>
<protein>
    <submittedName>
        <fullName evidence="2">Uncharacterized protein</fullName>
    </submittedName>
</protein>
<reference evidence="2 3" key="1">
    <citation type="submission" date="2019-05" db="EMBL/GenBank/DDBJ databases">
        <title>Another draft genome of Portunus trituberculatus and its Hox gene families provides insights of decapod evolution.</title>
        <authorList>
            <person name="Jeong J.-H."/>
            <person name="Song I."/>
            <person name="Kim S."/>
            <person name="Choi T."/>
            <person name="Kim D."/>
            <person name="Ryu S."/>
            <person name="Kim W."/>
        </authorList>
    </citation>
    <scope>NUCLEOTIDE SEQUENCE [LARGE SCALE GENOMIC DNA]</scope>
    <source>
        <tissue evidence="2">Muscle</tissue>
    </source>
</reference>
<feature type="compositionally biased region" description="Acidic residues" evidence="1">
    <location>
        <begin position="150"/>
        <end position="166"/>
    </location>
</feature>
<dbReference type="AlphaFoldDB" id="A0A5B7EXH2"/>
<proteinExistence type="predicted"/>
<gene>
    <name evidence="2" type="ORF">E2C01_033029</name>
</gene>
<evidence type="ECO:0000256" key="1">
    <source>
        <dbReference type="SAM" id="MobiDB-lite"/>
    </source>
</evidence>
<dbReference type="Proteomes" id="UP000324222">
    <property type="component" value="Unassembled WGS sequence"/>
</dbReference>
<feature type="compositionally biased region" description="Basic residues" evidence="1">
    <location>
        <begin position="192"/>
        <end position="202"/>
    </location>
</feature>
<dbReference type="OrthoDB" id="8117402at2759"/>